<accession>A0AAE6YBX1</accession>
<dbReference type="CDD" id="cd05379">
    <property type="entry name" value="CAP_bacterial"/>
    <property type="match status" value="1"/>
</dbReference>
<feature type="region of interest" description="Disordered" evidence="1">
    <location>
        <begin position="160"/>
        <end position="188"/>
    </location>
</feature>
<dbReference type="Pfam" id="PF00188">
    <property type="entry name" value="CAP"/>
    <property type="match status" value="1"/>
</dbReference>
<feature type="compositionally biased region" description="Low complexity" evidence="1">
    <location>
        <begin position="255"/>
        <end position="284"/>
    </location>
</feature>
<reference evidence="4 6" key="1">
    <citation type="submission" date="2015-07" db="EMBL/GenBank/DDBJ databases">
        <title>Draft Genome Sequence of Streptomyces antibioticus, IMRU 3720 reveals insights in the evolution of actinomycin biosynthetic gene clusters in Streptomyces.</title>
        <authorList>
            <person name="Crnovcic I."/>
            <person name="Ruckert C."/>
            <person name="Kalinowksi J."/>
            <person name="Keller U."/>
        </authorList>
    </citation>
    <scope>NUCLEOTIDE SEQUENCE [LARGE SCALE GENOMIC DNA]</scope>
    <source>
        <strain evidence="4 6">DSM 41481</strain>
    </source>
</reference>
<gene>
    <name evidence="4" type="ORF">AFM16_27330</name>
    <name evidence="5" type="ORF">HCX60_27810</name>
</gene>
<dbReference type="PANTHER" id="PTHR31157">
    <property type="entry name" value="SCP DOMAIN-CONTAINING PROTEIN"/>
    <property type="match status" value="1"/>
</dbReference>
<keyword evidence="2" id="KW-0472">Membrane</keyword>
<keyword evidence="6" id="KW-1185">Reference proteome</keyword>
<reference evidence="5 7" key="2">
    <citation type="submission" date="2020-03" db="EMBL/GenBank/DDBJ databases">
        <title>Is there a link between lipid content and antibiotic production in Streptomyces?</title>
        <authorList>
            <person name="David M."/>
            <person name="Lejeune C."/>
            <person name="Abreu S."/>
            <person name="Thibessard A."/>
            <person name="Leblond P."/>
            <person name="Chaminade P."/>
            <person name="Virolle M.-J."/>
        </authorList>
    </citation>
    <scope>NUCLEOTIDE SEQUENCE [LARGE SCALE GENOMIC DNA]</scope>
    <source>
        <strain evidence="5 7">DSM 41481</strain>
    </source>
</reference>
<dbReference type="InterPro" id="IPR014044">
    <property type="entry name" value="CAP_dom"/>
</dbReference>
<feature type="domain" description="SCP" evidence="3">
    <location>
        <begin position="341"/>
        <end position="455"/>
    </location>
</feature>
<feature type="region of interest" description="Disordered" evidence="1">
    <location>
        <begin position="1"/>
        <end position="46"/>
    </location>
</feature>
<keyword evidence="2" id="KW-1133">Transmembrane helix</keyword>
<protein>
    <submittedName>
        <fullName evidence="5">CAP domain-containing protein</fullName>
    </submittedName>
</protein>
<feature type="compositionally biased region" description="Low complexity" evidence="1">
    <location>
        <begin position="9"/>
        <end position="19"/>
    </location>
</feature>
<proteinExistence type="predicted"/>
<evidence type="ECO:0000313" key="6">
    <source>
        <dbReference type="Proteomes" id="UP000190306"/>
    </source>
</evidence>
<dbReference type="RefSeq" id="WP_030793890.1">
    <property type="nucleotide sequence ID" value="NZ_CM007717.1"/>
</dbReference>
<evidence type="ECO:0000313" key="5">
    <source>
        <dbReference type="EMBL" id="QIT46856.1"/>
    </source>
</evidence>
<feature type="transmembrane region" description="Helical" evidence="2">
    <location>
        <begin position="188"/>
        <end position="211"/>
    </location>
</feature>
<evidence type="ECO:0000256" key="2">
    <source>
        <dbReference type="SAM" id="Phobius"/>
    </source>
</evidence>
<evidence type="ECO:0000313" key="7">
    <source>
        <dbReference type="Proteomes" id="UP000502504"/>
    </source>
</evidence>
<evidence type="ECO:0000256" key="1">
    <source>
        <dbReference type="SAM" id="MobiDB-lite"/>
    </source>
</evidence>
<evidence type="ECO:0000259" key="3">
    <source>
        <dbReference type="Pfam" id="PF00188"/>
    </source>
</evidence>
<dbReference type="Proteomes" id="UP000502504">
    <property type="component" value="Chromosome"/>
</dbReference>
<dbReference type="Proteomes" id="UP000190306">
    <property type="component" value="Chromosome"/>
</dbReference>
<sequence>MGRHRRSAAGRAATGRATGVAQPDDSYPGGHDPRDSYPGGARTMGIAPYLNPEAYAESVARSQEYLYATDGLYGPADGAQEYAHVGAADDYARNSTPDYAVHHGRAYGRDLPPEHGPGLGSDLDRDFVSDFTPDVAPDLGPGLGPDFGPDDTALFTMDGYAPDGGALRPGSGRGGTGRRRKRKPVTPVKTGLLGVSAAVAFGTVAVATGVVPGLDSYRLGGGSGAGDNVQAVDSPSNSASEFGGTSGAADGGRGDASTGQGTGTATSPSTSTSPSESTASPSETGGDRATEDTETTPAEEPTRDPSSEATTPKAPEKTEAPAKPETPATVSAETLAAAEVLRLVNEERSEAGLGALTASGSLADLAEQFSDDMAARGFFDHTDPEGLTPWDRATSAGVSGLGGENIARGQSDAAAVMDAWMNSPGHKANILNPDFKTLGVGVHFGAGGPWWTQDFGY</sequence>
<evidence type="ECO:0000313" key="4">
    <source>
        <dbReference type="EMBL" id="OOQ48877.1"/>
    </source>
</evidence>
<feature type="region of interest" description="Disordered" evidence="1">
    <location>
        <begin position="228"/>
        <end position="330"/>
    </location>
</feature>
<name>A0AAE6YBX1_STRAT</name>
<organism evidence="5 7">
    <name type="scientific">Streptomyces antibioticus</name>
    <dbReference type="NCBI Taxonomy" id="1890"/>
    <lineage>
        <taxon>Bacteria</taxon>
        <taxon>Bacillati</taxon>
        <taxon>Actinomycetota</taxon>
        <taxon>Actinomycetes</taxon>
        <taxon>Kitasatosporales</taxon>
        <taxon>Streptomycetaceae</taxon>
        <taxon>Streptomyces</taxon>
    </lineage>
</organism>
<dbReference type="AlphaFoldDB" id="A0AAE6YBX1"/>
<dbReference type="PANTHER" id="PTHR31157:SF1">
    <property type="entry name" value="SCP DOMAIN-CONTAINING PROTEIN"/>
    <property type="match status" value="1"/>
</dbReference>
<dbReference type="Gene3D" id="3.40.33.10">
    <property type="entry name" value="CAP"/>
    <property type="match status" value="1"/>
</dbReference>
<feature type="compositionally biased region" description="Polar residues" evidence="1">
    <location>
        <begin position="231"/>
        <end position="240"/>
    </location>
</feature>
<dbReference type="EMBL" id="LHQL01000013">
    <property type="protein sequence ID" value="OOQ48877.1"/>
    <property type="molecule type" value="Genomic_DNA"/>
</dbReference>
<dbReference type="EMBL" id="CP050692">
    <property type="protein sequence ID" value="QIT46856.1"/>
    <property type="molecule type" value="Genomic_DNA"/>
</dbReference>
<dbReference type="SUPFAM" id="SSF55797">
    <property type="entry name" value="PR-1-like"/>
    <property type="match status" value="1"/>
</dbReference>
<keyword evidence="2" id="KW-0812">Transmembrane</keyword>
<dbReference type="InterPro" id="IPR035940">
    <property type="entry name" value="CAP_sf"/>
</dbReference>